<comment type="caution">
    <text evidence="1">The sequence shown here is derived from an EMBL/GenBank/DDBJ whole genome shotgun (WGS) entry which is preliminary data.</text>
</comment>
<dbReference type="EMBL" id="CM042883">
    <property type="protein sequence ID" value="KAI4376648.1"/>
    <property type="molecule type" value="Genomic_DNA"/>
</dbReference>
<proteinExistence type="predicted"/>
<accession>A0ACB9RCK2</accession>
<name>A0ACB9RCK2_9MYRT</name>
<sequence length="119" mass="12544">MVAKFQFPIAKVTGPCTWLSQKATPKSAPTKGTLLCPEIAGAAGKLVILTDSLQELLQTGTKIFGIPPANILTVDGAEVEDVKAISDGDYLDKAAIQKYNASLSEVIITTKASRVRGLN</sequence>
<evidence type="ECO:0000313" key="1">
    <source>
        <dbReference type="EMBL" id="KAI4376648.1"/>
    </source>
</evidence>
<reference evidence="2" key="1">
    <citation type="journal article" date="2023" name="Front. Plant Sci.">
        <title>Chromosomal-level genome assembly of Melastoma candidum provides insights into trichome evolution.</title>
        <authorList>
            <person name="Zhong Y."/>
            <person name="Wu W."/>
            <person name="Sun C."/>
            <person name="Zou P."/>
            <person name="Liu Y."/>
            <person name="Dai S."/>
            <person name="Zhou R."/>
        </authorList>
    </citation>
    <scope>NUCLEOTIDE SEQUENCE [LARGE SCALE GENOMIC DNA]</scope>
</reference>
<dbReference type="Proteomes" id="UP001057402">
    <property type="component" value="Chromosome 4"/>
</dbReference>
<protein>
    <submittedName>
        <fullName evidence="1">Uncharacterized protein</fullName>
    </submittedName>
</protein>
<gene>
    <name evidence="1" type="ORF">MLD38_014386</name>
</gene>
<evidence type="ECO:0000313" key="2">
    <source>
        <dbReference type="Proteomes" id="UP001057402"/>
    </source>
</evidence>
<organism evidence="1 2">
    <name type="scientific">Melastoma candidum</name>
    <dbReference type="NCBI Taxonomy" id="119954"/>
    <lineage>
        <taxon>Eukaryota</taxon>
        <taxon>Viridiplantae</taxon>
        <taxon>Streptophyta</taxon>
        <taxon>Embryophyta</taxon>
        <taxon>Tracheophyta</taxon>
        <taxon>Spermatophyta</taxon>
        <taxon>Magnoliopsida</taxon>
        <taxon>eudicotyledons</taxon>
        <taxon>Gunneridae</taxon>
        <taxon>Pentapetalae</taxon>
        <taxon>rosids</taxon>
        <taxon>malvids</taxon>
        <taxon>Myrtales</taxon>
        <taxon>Melastomataceae</taxon>
        <taxon>Melastomatoideae</taxon>
        <taxon>Melastomateae</taxon>
        <taxon>Melastoma</taxon>
    </lineage>
</organism>
<keyword evidence="2" id="KW-1185">Reference proteome</keyword>